<keyword evidence="8 15" id="KW-0406">Ion transport</keyword>
<keyword evidence="6 15" id="KW-0999">Mitochondrion inner membrane</keyword>
<dbReference type="KEGG" id="lak:106153598"/>
<evidence type="ECO:0000256" key="1">
    <source>
        <dbReference type="ARBA" id="ARBA00004273"/>
    </source>
</evidence>
<dbReference type="GeneID" id="106153598"/>
<dbReference type="STRING" id="7574.A0A1S3K949"/>
<evidence type="ECO:0000256" key="8">
    <source>
        <dbReference type="ARBA" id="ARBA00023065"/>
    </source>
</evidence>
<comment type="similarity">
    <text evidence="2 15">Belongs to the ATPase e subunit family.</text>
</comment>
<evidence type="ECO:0000256" key="15">
    <source>
        <dbReference type="RuleBase" id="RU367005"/>
    </source>
</evidence>
<evidence type="ECO:0000256" key="13">
    <source>
        <dbReference type="ARBA" id="ARBA00064647"/>
    </source>
</evidence>
<organism evidence="16 18">
    <name type="scientific">Lingula anatina</name>
    <name type="common">Brachiopod</name>
    <name type="synonym">Lingula unguis</name>
    <dbReference type="NCBI Taxonomy" id="7574"/>
    <lineage>
        <taxon>Eukaryota</taxon>
        <taxon>Metazoa</taxon>
        <taxon>Spiralia</taxon>
        <taxon>Lophotrochozoa</taxon>
        <taxon>Brachiopoda</taxon>
        <taxon>Linguliformea</taxon>
        <taxon>Lingulata</taxon>
        <taxon>Lingulida</taxon>
        <taxon>Linguloidea</taxon>
        <taxon>Lingulidae</taxon>
        <taxon>Lingula</taxon>
    </lineage>
</organism>
<gene>
    <name evidence="18" type="primary">LOC106179890</name>
    <name evidence="17" type="synonym">LOC106153598</name>
</gene>
<name>A0A1S3K949_LINAN</name>
<dbReference type="GO" id="GO:0045259">
    <property type="term" value="C:proton-transporting ATP synthase complex"/>
    <property type="evidence" value="ECO:0007669"/>
    <property type="project" value="UniProtKB-UniRule"/>
</dbReference>
<evidence type="ECO:0000256" key="10">
    <source>
        <dbReference type="ARBA" id="ARBA00023136"/>
    </source>
</evidence>
<evidence type="ECO:0000313" key="16">
    <source>
        <dbReference type="Proteomes" id="UP000085678"/>
    </source>
</evidence>
<sequence length="109" mass="12631">MAKQYTAQKLTYQKPPLPAPKSISPTIKFGRYAALLLGITYGYMRHNYLLKKEAKIMAYEKPRLQARKAQLQLQKQREDWIAMMNLAKECTVTPKNPNPPDNIKHMLIT</sequence>
<evidence type="ECO:0000256" key="12">
    <source>
        <dbReference type="ARBA" id="ARBA00057306"/>
    </source>
</evidence>
<dbReference type="KEGG" id="lak:106179890"/>
<evidence type="ECO:0000256" key="6">
    <source>
        <dbReference type="ARBA" id="ARBA00022792"/>
    </source>
</evidence>
<keyword evidence="5 15" id="KW-0375">Hydrogen ion transport</keyword>
<evidence type="ECO:0000256" key="11">
    <source>
        <dbReference type="ARBA" id="ARBA00023310"/>
    </source>
</evidence>
<comment type="subunit">
    <text evidence="13">Component of the ATP synthase complex composed at least of ATP5F1A/subunit alpha, ATP5F1B/subunit beta, ATP5MC1/subunit c (homooctomer), MT-ATP6/subunit a, MT-ATP8/subunit 8, ATP5ME/subunit e, ATP5MF/subunit f, ATP5MG/subunit g, ATP5MK/subunit k, ATP5MJ/subunit j, ATP5F1C/subunit gamma, ATP5F1D/subunit delta, ATP5F1E/subunit epsilon, ATP5PF/subunit F6, ATP5PB/subunit b, ATP5PD/subunit d, ATP5PO/subunit OSCP. ATP synthase complex consists of a soluble F(1) head domain (subunits alpha(3) and beta(3)) - the catalytic core - and a membrane F(0) domain - the membrane proton channel (subunits c, a, 8, e, f, g, k and j). These two domains are linked by a central stalk (subunits gamma, delta, and epsilon) rotating inside the F1 region and a stationary peripheral stalk (subunits F6, b, d, and OSCP).</text>
</comment>
<dbReference type="PANTHER" id="PTHR12427">
    <property type="entry name" value="ATP SYNTHASE E CHAIN, MITOCHONDRIAL"/>
    <property type="match status" value="1"/>
</dbReference>
<evidence type="ECO:0000313" key="17">
    <source>
        <dbReference type="RefSeq" id="XP_013383044.1"/>
    </source>
</evidence>
<dbReference type="GO" id="GO:0005743">
    <property type="term" value="C:mitochondrial inner membrane"/>
    <property type="evidence" value="ECO:0007669"/>
    <property type="project" value="UniProtKB-SubCell"/>
</dbReference>
<keyword evidence="16" id="KW-1185">Reference proteome</keyword>
<dbReference type="PANTHER" id="PTHR12427:SF1">
    <property type="entry name" value="ATP SYNTHASE SUBUNIT E, MITOCHONDRIAL"/>
    <property type="match status" value="1"/>
</dbReference>
<evidence type="ECO:0000256" key="7">
    <source>
        <dbReference type="ARBA" id="ARBA00022990"/>
    </source>
</evidence>
<accession>A0A1S3K949</accession>
<keyword evidence="9 15" id="KW-0496">Mitochondrion</keyword>
<protein>
    <recommendedName>
        <fullName evidence="14 15">ATP synthase F(0) complex subunit e, mitochondrial</fullName>
    </recommendedName>
</protein>
<evidence type="ECO:0000256" key="9">
    <source>
        <dbReference type="ARBA" id="ARBA00023128"/>
    </source>
</evidence>
<evidence type="ECO:0000256" key="4">
    <source>
        <dbReference type="ARBA" id="ARBA00022547"/>
    </source>
</evidence>
<keyword evidence="7" id="KW-0007">Acetylation</keyword>
<comment type="subcellular location">
    <subcellularLocation>
        <location evidence="1 15">Mitochondrion inner membrane</location>
    </subcellularLocation>
</comment>
<evidence type="ECO:0000256" key="14">
    <source>
        <dbReference type="ARBA" id="ARBA00074682"/>
    </source>
</evidence>
<dbReference type="OrthoDB" id="9982108at2759"/>
<evidence type="ECO:0000256" key="5">
    <source>
        <dbReference type="ARBA" id="ARBA00022781"/>
    </source>
</evidence>
<keyword evidence="11 15" id="KW-0066">ATP synthesis</keyword>
<comment type="subunit">
    <text evidence="15">F-type ATPases have 2 components, CF(1) - the catalytic core - and CF(0) - the membrane proton channel. CF(1) and CF(0) have multiple subunits.</text>
</comment>
<dbReference type="OMA" id="NLAKECT"/>
<evidence type="ECO:0000313" key="18">
    <source>
        <dbReference type="RefSeq" id="XP_013419150.1"/>
    </source>
</evidence>
<dbReference type="GO" id="GO:0015078">
    <property type="term" value="F:proton transmembrane transporter activity"/>
    <property type="evidence" value="ECO:0007669"/>
    <property type="project" value="InterPro"/>
</dbReference>
<proteinExistence type="inferred from homology"/>
<dbReference type="InterPro" id="IPR008386">
    <property type="entry name" value="ATP_synth_F0_esu_mt"/>
</dbReference>
<comment type="function">
    <text evidence="12 15">Subunit e, of the mitochondrial membrane ATP synthase complex (F(1)F(0) ATP synthase or Complex V) that produces ATP from ADP in the presence of a proton gradient across the membrane which is generated by electron transport complexes of the respiratory chain. ATP synthase complex consist of a soluble F(1) head domain - the catalytic core - and a membrane F(1) domain - the membrane proton channel. These two domains are linked by a central stalk rotating inside the F(1) region and a stationary peripheral stalk. During catalysis, ATP synthesis in the catalytic domain of F(1) is coupled via a rotary mechanism of the central stalk subunits to proton translocation. In vivo, can only synthesize ATP although its ATP hydrolase activity can be activated artificially in vitro. Part of the complex F(0) domain.</text>
</comment>
<dbReference type="Proteomes" id="UP000085678">
    <property type="component" value="Unplaced"/>
</dbReference>
<dbReference type="GeneID" id="106179890"/>
<keyword evidence="4 15" id="KW-0138">CF(0)</keyword>
<dbReference type="GO" id="GO:0015986">
    <property type="term" value="P:proton motive force-driven ATP synthesis"/>
    <property type="evidence" value="ECO:0007669"/>
    <property type="project" value="InterPro"/>
</dbReference>
<reference evidence="17 18" key="1">
    <citation type="submission" date="2025-04" db="UniProtKB">
        <authorList>
            <consortium name="RefSeq"/>
        </authorList>
    </citation>
    <scope>IDENTIFICATION</scope>
    <source>
        <tissue evidence="17 18">Gonads</tissue>
    </source>
</reference>
<dbReference type="Pfam" id="PF05680">
    <property type="entry name" value="ATP-synt_E"/>
    <property type="match status" value="1"/>
</dbReference>
<dbReference type="RefSeq" id="XP_013419150.1">
    <property type="nucleotide sequence ID" value="XM_013563696.2"/>
</dbReference>
<dbReference type="RefSeq" id="XP_013383044.1">
    <property type="nucleotide sequence ID" value="XM_013527590.2"/>
</dbReference>
<keyword evidence="10" id="KW-0472">Membrane</keyword>
<evidence type="ECO:0000256" key="2">
    <source>
        <dbReference type="ARBA" id="ARBA00007333"/>
    </source>
</evidence>
<keyword evidence="3 15" id="KW-0813">Transport</keyword>
<dbReference type="AlphaFoldDB" id="A0A1S3K949"/>
<evidence type="ECO:0000256" key="3">
    <source>
        <dbReference type="ARBA" id="ARBA00022448"/>
    </source>
</evidence>